<dbReference type="InterPro" id="IPR013783">
    <property type="entry name" value="Ig-like_fold"/>
</dbReference>
<keyword evidence="2" id="KW-1015">Disulfide bond</keyword>
<keyword evidence="6" id="KW-1185">Reference proteome</keyword>
<dbReference type="InterPro" id="IPR036179">
    <property type="entry name" value="Ig-like_dom_sf"/>
</dbReference>
<dbReference type="Pfam" id="PF13385">
    <property type="entry name" value="Laminin_G_3"/>
    <property type="match status" value="1"/>
</dbReference>
<proteinExistence type="predicted"/>
<protein>
    <recommendedName>
        <fullName evidence="4">Ig-like domain-containing protein</fullName>
    </recommendedName>
</protein>
<dbReference type="InterPro" id="IPR003599">
    <property type="entry name" value="Ig_sub"/>
</dbReference>
<keyword evidence="1 3" id="KW-0732">Signal</keyword>
<organism evidence="5 6">
    <name type="scientific">Anaerohalosphaera lusitana</name>
    <dbReference type="NCBI Taxonomy" id="1936003"/>
    <lineage>
        <taxon>Bacteria</taxon>
        <taxon>Pseudomonadati</taxon>
        <taxon>Planctomycetota</taxon>
        <taxon>Phycisphaerae</taxon>
        <taxon>Sedimentisphaerales</taxon>
        <taxon>Anaerohalosphaeraceae</taxon>
        <taxon>Anaerohalosphaera</taxon>
    </lineage>
</organism>
<dbReference type="KEGG" id="alus:STSP2_03242"/>
<dbReference type="InterPro" id="IPR013320">
    <property type="entry name" value="ConA-like_dom_sf"/>
</dbReference>
<accession>A0A1U9NQZ3</accession>
<sequence precursor="true">MKKLIMLMLCLLVAGAAQAIPVADNFTDGELDASTWIPVVKDGSEVLEYPGYLTMTQVDARPYMATVGGWDPTTQGTLTVTTTAYIPAGKGIVIWTRSNGEYDTAGWPNMGGVIGTGLRFSFMNNQYNTGIMYKAADGAAWAGVSSLQEDTSNLTYGVAGDWNITVTDTGSEVTLEVVNVADPSNYAIATANISDVPAVTSHKVAVNGFGVEFDNLYINSANPAASQPTPADGAEDVAIDTDLSWTAPEAYTQDGCRVYFGTNEPNYSLANYGLTELTNGVEDITTISPSPSPMANGTTYYWIVDSYEPGVTEPFLGDAWSFTTIPALPAIDDATPTGEALFAGEDAVFTVEFVSESAITSNVWEKSTDGGASWTTAPGTVTLDEASTPNTSELTIAGVTAADEAMYRCVLTNSAGSEASEPANLILKTLKAHWTMDQSDFSNNTYLDVSGYGHDATKVGTTAPTFVTDADGNATGAVGIFTSDQASTAGTWDPTAETGEFTIHAWVKWDGVTRGGLLSKRTGWSVDGMMFHTTVNADGTVSIARRGTWDITRTSTKQVTANEWNKVAIAFDGSNVRFYINGLWAGTSDFSLGTGTGEPITIGALRGDGLVPFGGYLDNVKLYNYALPHEDLVDAPVYPSPADNATGVPFDTDLSWYAGEGSELFDVYYSTTAPDLDAPDYDPNYPLTDPSVIAGLTSPEASFGFNLDLDTTYYWYVVESDGSGNPLWQSDVWRFTTRDLKTDLTDDLRVDMYDLEQLATEWLTDTKQFPPSEYAYLDHENWADPNFPDQEPQLTDYVAPWEGDGTTWAVGSVELNFSPTPADENHDPGNRTMVWSYDDSEGGWAHGITIGLPQDVDFSEFDKFGYWVYQESTSGSADIRIDSRNDDGIYRDWFDMSSHDGQWHKYVWDIPNGAATAVYQIRFYRGDASGATEEFSDFFLIKDDVTTKLCLNEYKILDEDINDDCVVDFLDFVYLAQDWLLDASNL</sequence>
<dbReference type="AlphaFoldDB" id="A0A1U9NQZ3"/>
<dbReference type="SMART" id="SM00409">
    <property type="entry name" value="IG"/>
    <property type="match status" value="1"/>
</dbReference>
<dbReference type="PROSITE" id="PS50835">
    <property type="entry name" value="IG_LIKE"/>
    <property type="match status" value="1"/>
</dbReference>
<evidence type="ECO:0000256" key="2">
    <source>
        <dbReference type="ARBA" id="ARBA00023157"/>
    </source>
</evidence>
<gene>
    <name evidence="5" type="ORF">STSP2_03242</name>
</gene>
<dbReference type="EMBL" id="CP019791">
    <property type="protein sequence ID" value="AQT70040.1"/>
    <property type="molecule type" value="Genomic_DNA"/>
</dbReference>
<dbReference type="RefSeq" id="WP_205847924.1">
    <property type="nucleotide sequence ID" value="NZ_CP019791.1"/>
</dbReference>
<dbReference type="SMART" id="SM00560">
    <property type="entry name" value="LamGL"/>
    <property type="match status" value="1"/>
</dbReference>
<evidence type="ECO:0000259" key="4">
    <source>
        <dbReference type="PROSITE" id="PS50835"/>
    </source>
</evidence>
<evidence type="ECO:0000256" key="1">
    <source>
        <dbReference type="ARBA" id="ARBA00022729"/>
    </source>
</evidence>
<dbReference type="Gene3D" id="2.60.120.200">
    <property type="match status" value="1"/>
</dbReference>
<evidence type="ECO:0000313" key="5">
    <source>
        <dbReference type="EMBL" id="AQT70040.1"/>
    </source>
</evidence>
<feature type="signal peptide" evidence="3">
    <location>
        <begin position="1"/>
        <end position="19"/>
    </location>
</feature>
<feature type="domain" description="Ig-like" evidence="4">
    <location>
        <begin position="329"/>
        <end position="426"/>
    </location>
</feature>
<dbReference type="InterPro" id="IPR007110">
    <property type="entry name" value="Ig-like_dom"/>
</dbReference>
<dbReference type="Gene3D" id="2.60.40.10">
    <property type="entry name" value="Immunoglobulins"/>
    <property type="match status" value="1"/>
</dbReference>
<evidence type="ECO:0000313" key="6">
    <source>
        <dbReference type="Proteomes" id="UP000189674"/>
    </source>
</evidence>
<dbReference type="InterPro" id="IPR006558">
    <property type="entry name" value="LamG-like"/>
</dbReference>
<feature type="chain" id="PRO_5012572553" description="Ig-like domain-containing protein" evidence="3">
    <location>
        <begin position="20"/>
        <end position="986"/>
    </location>
</feature>
<dbReference type="STRING" id="1936003.STSP2_03242"/>
<dbReference type="SUPFAM" id="SSF49899">
    <property type="entry name" value="Concanavalin A-like lectins/glucanases"/>
    <property type="match status" value="1"/>
</dbReference>
<dbReference type="SUPFAM" id="SSF48726">
    <property type="entry name" value="Immunoglobulin"/>
    <property type="match status" value="1"/>
</dbReference>
<dbReference type="Proteomes" id="UP000189674">
    <property type="component" value="Chromosome"/>
</dbReference>
<name>A0A1U9NQZ3_9BACT</name>
<evidence type="ECO:0000256" key="3">
    <source>
        <dbReference type="SAM" id="SignalP"/>
    </source>
</evidence>
<reference evidence="6" key="1">
    <citation type="submission" date="2017-02" db="EMBL/GenBank/DDBJ databases">
        <title>Comparative genomics and description of representatives of a novel lineage of planctomycetes thriving in anoxic sediments.</title>
        <authorList>
            <person name="Spring S."/>
            <person name="Bunk B."/>
            <person name="Sproer C."/>
        </authorList>
    </citation>
    <scope>NUCLEOTIDE SEQUENCE [LARGE SCALE GENOMIC DNA]</scope>
    <source>
        <strain evidence="6">ST-NAGAB-D1</strain>
    </source>
</reference>